<evidence type="ECO:0000313" key="1">
    <source>
        <dbReference type="EMBL" id="SIR13866.1"/>
    </source>
</evidence>
<organism evidence="1 2">
    <name type="scientific">Solilutibacter tolerans</name>
    <dbReference type="NCBI Taxonomy" id="1604334"/>
    <lineage>
        <taxon>Bacteria</taxon>
        <taxon>Pseudomonadati</taxon>
        <taxon>Pseudomonadota</taxon>
        <taxon>Gammaproteobacteria</taxon>
        <taxon>Lysobacterales</taxon>
        <taxon>Lysobacteraceae</taxon>
        <taxon>Solilutibacter</taxon>
    </lineage>
</organism>
<evidence type="ECO:0000313" key="2">
    <source>
        <dbReference type="Proteomes" id="UP000241788"/>
    </source>
</evidence>
<gene>
    <name evidence="1" type="ORF">SAMN05421546_2473</name>
</gene>
<sequence length="282" mass="32414">MTQITITDTEFLISLPYSHRERAKNIPDYRWDPAEKVWRYYRSPYIYDRIIYEFGPDEIEWLDAQTNTQHNALESPELTDLRRRLLESWEKQIETNTKLMNLMEAAFIHGFPENGTFDEFHEFTQAAYSNNRSSIQLLTELAVSRAKIADLEAGLNSSLTLDVESLPRAIVSLSWGSVGPLPTVLQNLKLDRSTPIVLSTSLVKHLASLLRKESDEQLKFQDLIREAEDARILTSNGARLCQTLRVQRNLVAHEDFPDNEVLPRGLLCVISYALVARELLTH</sequence>
<dbReference type="RefSeq" id="WP_076588665.1">
    <property type="nucleotide sequence ID" value="NZ_FTLW01000008.1"/>
</dbReference>
<dbReference type="EMBL" id="FTLW01000008">
    <property type="protein sequence ID" value="SIR13866.1"/>
    <property type="molecule type" value="Genomic_DNA"/>
</dbReference>
<proteinExistence type="predicted"/>
<reference evidence="2" key="1">
    <citation type="submission" date="2017-01" db="EMBL/GenBank/DDBJ databases">
        <authorList>
            <person name="Varghese N."/>
            <person name="Submissions S."/>
        </authorList>
    </citation>
    <scope>NUCLEOTIDE SEQUENCE [LARGE SCALE GENOMIC DNA]</scope>
    <source>
        <strain evidence="2">UM1</strain>
    </source>
</reference>
<name>A0A1N6YH83_9GAMM</name>
<accession>A0A1N6YH83</accession>
<protein>
    <submittedName>
        <fullName evidence="1">Uncharacterized protein</fullName>
    </submittedName>
</protein>
<dbReference type="OrthoDB" id="511470at2"/>
<dbReference type="Proteomes" id="UP000241788">
    <property type="component" value="Unassembled WGS sequence"/>
</dbReference>
<dbReference type="AlphaFoldDB" id="A0A1N6YH83"/>
<keyword evidence="2" id="KW-1185">Reference proteome</keyword>